<dbReference type="InParanoid" id="A0A1Y2DJ77"/>
<proteinExistence type="predicted"/>
<dbReference type="EMBL" id="MCFJ01000014">
    <property type="protein sequence ID" value="ORY59259.1"/>
    <property type="molecule type" value="Genomic_DNA"/>
</dbReference>
<comment type="caution">
    <text evidence="1">The sequence shown here is derived from an EMBL/GenBank/DDBJ whole genome shotgun (WGS) entry which is preliminary data.</text>
</comment>
<evidence type="ECO:0000313" key="1">
    <source>
        <dbReference type="EMBL" id="ORY59259.1"/>
    </source>
</evidence>
<dbReference type="GeneID" id="63777278"/>
<dbReference type="Proteomes" id="UP000193689">
    <property type="component" value="Unassembled WGS sequence"/>
</dbReference>
<reference evidence="1 2" key="1">
    <citation type="submission" date="2016-07" db="EMBL/GenBank/DDBJ databases">
        <title>Pervasive Adenine N6-methylation of Active Genes in Fungi.</title>
        <authorList>
            <consortium name="DOE Joint Genome Institute"/>
            <person name="Mondo S.J."/>
            <person name="Dannebaum R.O."/>
            <person name="Kuo R.C."/>
            <person name="Labutti K."/>
            <person name="Haridas S."/>
            <person name="Kuo A."/>
            <person name="Salamov A."/>
            <person name="Ahrendt S.R."/>
            <person name="Lipzen A."/>
            <person name="Sullivan W."/>
            <person name="Andreopoulos W.B."/>
            <person name="Clum A."/>
            <person name="Lindquist E."/>
            <person name="Daum C."/>
            <person name="Ramamoorthy G.K."/>
            <person name="Gryganskyi A."/>
            <person name="Culley D."/>
            <person name="Magnuson J.K."/>
            <person name="James T.Y."/>
            <person name="O'Malley M.A."/>
            <person name="Stajich J.E."/>
            <person name="Spatafora J.W."/>
            <person name="Visel A."/>
            <person name="Grigoriev I.V."/>
        </authorList>
    </citation>
    <scope>NUCLEOTIDE SEQUENCE [LARGE SCALE GENOMIC DNA]</scope>
    <source>
        <strain evidence="1 2">CBS 129021</strain>
    </source>
</reference>
<dbReference type="AlphaFoldDB" id="A0A1Y2DJ77"/>
<accession>A0A1Y2DJ77</accession>
<organism evidence="1 2">
    <name type="scientific">Pseudomassariella vexata</name>
    <dbReference type="NCBI Taxonomy" id="1141098"/>
    <lineage>
        <taxon>Eukaryota</taxon>
        <taxon>Fungi</taxon>
        <taxon>Dikarya</taxon>
        <taxon>Ascomycota</taxon>
        <taxon>Pezizomycotina</taxon>
        <taxon>Sordariomycetes</taxon>
        <taxon>Xylariomycetidae</taxon>
        <taxon>Amphisphaeriales</taxon>
        <taxon>Pseudomassariaceae</taxon>
        <taxon>Pseudomassariella</taxon>
    </lineage>
</organism>
<protein>
    <submittedName>
        <fullName evidence="1">Uncharacterized protein</fullName>
    </submittedName>
</protein>
<name>A0A1Y2DJ77_9PEZI</name>
<gene>
    <name evidence="1" type="ORF">BCR38DRAFT_446033</name>
</gene>
<keyword evidence="2" id="KW-1185">Reference proteome</keyword>
<evidence type="ECO:0000313" key="2">
    <source>
        <dbReference type="Proteomes" id="UP000193689"/>
    </source>
</evidence>
<dbReference type="RefSeq" id="XP_040711953.1">
    <property type="nucleotide sequence ID" value="XM_040861066.1"/>
</dbReference>
<sequence length="57" mass="6279">MMMISSSRVPLWCSVAACHTQDVASQRQGWLRMSLIDWLGVTISVSLAAVETDDLVI</sequence>